<keyword evidence="2" id="KW-1185">Reference proteome</keyword>
<comment type="caution">
    <text evidence="1">The sequence shown here is derived from an EMBL/GenBank/DDBJ whole genome shotgun (WGS) entry which is preliminary data.</text>
</comment>
<dbReference type="Proteomes" id="UP000265520">
    <property type="component" value="Unassembled WGS sequence"/>
</dbReference>
<name>A0A392VP35_9FABA</name>
<evidence type="ECO:0000313" key="2">
    <source>
        <dbReference type="Proteomes" id="UP000265520"/>
    </source>
</evidence>
<dbReference type="EMBL" id="LXQA011194510">
    <property type="protein sequence ID" value="MCI88485.1"/>
    <property type="molecule type" value="Genomic_DNA"/>
</dbReference>
<proteinExistence type="predicted"/>
<feature type="non-terminal residue" evidence="1">
    <location>
        <position position="55"/>
    </location>
</feature>
<evidence type="ECO:0000313" key="1">
    <source>
        <dbReference type="EMBL" id="MCI88485.1"/>
    </source>
</evidence>
<sequence>MKKLVLINEGKDTNIKVDESGVMRFHGRVCVPDVPELKRMIMDEGHRSGLSIHPG</sequence>
<protein>
    <recommendedName>
        <fullName evidence="3">DNA/RNA polymerase superfamily protein</fullName>
    </recommendedName>
</protein>
<evidence type="ECO:0008006" key="3">
    <source>
        <dbReference type="Google" id="ProtNLM"/>
    </source>
</evidence>
<dbReference type="AlphaFoldDB" id="A0A392VP35"/>
<reference evidence="1 2" key="1">
    <citation type="journal article" date="2018" name="Front. Plant Sci.">
        <title>Red Clover (Trifolium pratense) and Zigzag Clover (T. medium) - A Picture of Genomic Similarities and Differences.</title>
        <authorList>
            <person name="Dluhosova J."/>
            <person name="Istvanek J."/>
            <person name="Nedelnik J."/>
            <person name="Repkova J."/>
        </authorList>
    </citation>
    <scope>NUCLEOTIDE SEQUENCE [LARGE SCALE GENOMIC DNA]</scope>
    <source>
        <strain evidence="2">cv. 10/8</strain>
        <tissue evidence="1">Leaf</tissue>
    </source>
</reference>
<accession>A0A392VP35</accession>
<organism evidence="1 2">
    <name type="scientific">Trifolium medium</name>
    <dbReference type="NCBI Taxonomy" id="97028"/>
    <lineage>
        <taxon>Eukaryota</taxon>
        <taxon>Viridiplantae</taxon>
        <taxon>Streptophyta</taxon>
        <taxon>Embryophyta</taxon>
        <taxon>Tracheophyta</taxon>
        <taxon>Spermatophyta</taxon>
        <taxon>Magnoliopsida</taxon>
        <taxon>eudicotyledons</taxon>
        <taxon>Gunneridae</taxon>
        <taxon>Pentapetalae</taxon>
        <taxon>rosids</taxon>
        <taxon>fabids</taxon>
        <taxon>Fabales</taxon>
        <taxon>Fabaceae</taxon>
        <taxon>Papilionoideae</taxon>
        <taxon>50 kb inversion clade</taxon>
        <taxon>NPAAA clade</taxon>
        <taxon>Hologalegina</taxon>
        <taxon>IRL clade</taxon>
        <taxon>Trifolieae</taxon>
        <taxon>Trifolium</taxon>
    </lineage>
</organism>